<evidence type="ECO:0000259" key="3">
    <source>
        <dbReference type="PROSITE" id="PS50887"/>
    </source>
</evidence>
<dbReference type="Pfam" id="PF00563">
    <property type="entry name" value="EAL"/>
    <property type="match status" value="1"/>
</dbReference>
<dbReference type="SUPFAM" id="SSF141868">
    <property type="entry name" value="EAL domain-like"/>
    <property type="match status" value="1"/>
</dbReference>
<dbReference type="PROSITE" id="PS50883">
    <property type="entry name" value="EAL"/>
    <property type="match status" value="1"/>
</dbReference>
<accession>A0A4Y8ZR68</accession>
<evidence type="ECO:0000313" key="5">
    <source>
        <dbReference type="Proteomes" id="UP000298213"/>
    </source>
</evidence>
<keyword evidence="5" id="KW-1185">Reference proteome</keyword>
<evidence type="ECO:0000313" key="4">
    <source>
        <dbReference type="EMBL" id="TFI57957.1"/>
    </source>
</evidence>
<dbReference type="FunFam" id="3.30.70.270:FF:000001">
    <property type="entry name" value="Diguanylate cyclase domain protein"/>
    <property type="match status" value="1"/>
</dbReference>
<dbReference type="PANTHER" id="PTHR44757:SF2">
    <property type="entry name" value="BIOFILM ARCHITECTURE MAINTENANCE PROTEIN MBAA"/>
    <property type="match status" value="1"/>
</dbReference>
<dbReference type="SMART" id="SM00267">
    <property type="entry name" value="GGDEF"/>
    <property type="match status" value="1"/>
</dbReference>
<dbReference type="InterPro" id="IPR029787">
    <property type="entry name" value="Nucleotide_cyclase"/>
</dbReference>
<sequence>MLSRSRRGSLIRDKGVAATRAPGMEGALASIIGKLREIGKIDRTVADEVRRSLVDTLFISPTSLAAGALAGAIVSAAIAISSGDPWLQMFALAISLTGIGRVAHAVFFRARVREATDERTRSEVVYEFGAWAYALLLGLLTLATMLRSDNALYHLMAASLATGYAAGICGRNAARPIIAIVQLSLATAPIAIGLLISDDPLRWVLGFVFCTFIVGMIDITLQTYSAVLKAMSATHEQKRLTARFERLARFDTMTGLENRGAFQERLATELADAIAKGETLAVLWVDLDKFKEINDSLGHPTGDRVLCTMARQLSSIVDGRGSVARFGGDEFVLLARGRSKRFVQDLAREVMRGLSLPMNIDGVSLQVTGSVGAAVAPDHGSDGDTLLQHADMALYHAKANGRNDFCLFEETMEHQFHELRNLEAALRVAIEKEELEVHYQPIVDLRTGKVSCCEALLRWNHPELGPISPAKFIPVAESTGLIAPLSHWVLAQACNAAAQWPGGVTVAVNMSPALLKDLHLSHMILSSLYTSGLSADRLELEITESVLLEDNAQANTLIREFQKIGLKLSIDDFGTGYSSLAYLKKYRFDKIKIDTSFIADVTRSKEARAIIHALVGLAAELDMEIVAEGIETETQLGYVTGARCTAAQGFYLGRPSREDVIRRRLEAQAKGEIWSAEVEVLQRRA</sequence>
<dbReference type="OrthoDB" id="9814202at2"/>
<dbReference type="SUPFAM" id="SSF55073">
    <property type="entry name" value="Nucleotide cyclase"/>
    <property type="match status" value="1"/>
</dbReference>
<keyword evidence="1" id="KW-1133">Transmembrane helix</keyword>
<evidence type="ECO:0000259" key="2">
    <source>
        <dbReference type="PROSITE" id="PS50883"/>
    </source>
</evidence>
<feature type="transmembrane region" description="Helical" evidence="1">
    <location>
        <begin position="128"/>
        <end position="146"/>
    </location>
</feature>
<dbReference type="InterPro" id="IPR000160">
    <property type="entry name" value="GGDEF_dom"/>
</dbReference>
<dbReference type="PROSITE" id="PS50887">
    <property type="entry name" value="GGDEF"/>
    <property type="match status" value="1"/>
</dbReference>
<proteinExistence type="predicted"/>
<dbReference type="PANTHER" id="PTHR44757">
    <property type="entry name" value="DIGUANYLATE CYCLASE DGCP"/>
    <property type="match status" value="1"/>
</dbReference>
<feature type="domain" description="EAL" evidence="2">
    <location>
        <begin position="419"/>
        <end position="669"/>
    </location>
</feature>
<dbReference type="InterPro" id="IPR035919">
    <property type="entry name" value="EAL_sf"/>
</dbReference>
<dbReference type="Gene3D" id="3.20.20.450">
    <property type="entry name" value="EAL domain"/>
    <property type="match status" value="1"/>
</dbReference>
<name>A0A4Y8ZR68_9SPHN</name>
<feature type="transmembrane region" description="Helical" evidence="1">
    <location>
        <begin position="177"/>
        <end position="197"/>
    </location>
</feature>
<feature type="transmembrane region" description="Helical" evidence="1">
    <location>
        <begin position="86"/>
        <end position="107"/>
    </location>
</feature>
<keyword evidence="1" id="KW-0472">Membrane</keyword>
<dbReference type="Gene3D" id="3.30.70.270">
    <property type="match status" value="1"/>
</dbReference>
<feature type="transmembrane region" description="Helical" evidence="1">
    <location>
        <begin position="57"/>
        <end position="80"/>
    </location>
</feature>
<dbReference type="Proteomes" id="UP000298213">
    <property type="component" value="Unassembled WGS sequence"/>
</dbReference>
<feature type="transmembrane region" description="Helical" evidence="1">
    <location>
        <begin position="203"/>
        <end position="221"/>
    </location>
</feature>
<dbReference type="InterPro" id="IPR052155">
    <property type="entry name" value="Biofilm_reg_signaling"/>
</dbReference>
<dbReference type="NCBIfam" id="TIGR00254">
    <property type="entry name" value="GGDEF"/>
    <property type="match status" value="1"/>
</dbReference>
<reference evidence="4 5" key="1">
    <citation type="submission" date="2019-03" db="EMBL/GenBank/DDBJ databases">
        <title>Genome sequence of Sphingomonas sp. 17J27-24.</title>
        <authorList>
            <person name="Kim M."/>
            <person name="Maeng S."/>
            <person name="Sathiyaraj S."/>
        </authorList>
    </citation>
    <scope>NUCLEOTIDE SEQUENCE [LARGE SCALE GENOMIC DNA]</scope>
    <source>
        <strain evidence="4 5">17J27-24</strain>
    </source>
</reference>
<feature type="domain" description="GGDEF" evidence="3">
    <location>
        <begin position="278"/>
        <end position="410"/>
    </location>
</feature>
<organism evidence="4 5">
    <name type="scientific">Sphingomonas parva</name>
    <dbReference type="NCBI Taxonomy" id="2555898"/>
    <lineage>
        <taxon>Bacteria</taxon>
        <taxon>Pseudomonadati</taxon>
        <taxon>Pseudomonadota</taxon>
        <taxon>Alphaproteobacteria</taxon>
        <taxon>Sphingomonadales</taxon>
        <taxon>Sphingomonadaceae</taxon>
        <taxon>Sphingomonas</taxon>
    </lineage>
</organism>
<dbReference type="Pfam" id="PF00990">
    <property type="entry name" value="GGDEF"/>
    <property type="match status" value="1"/>
</dbReference>
<dbReference type="GO" id="GO:0003824">
    <property type="term" value="F:catalytic activity"/>
    <property type="evidence" value="ECO:0007669"/>
    <property type="project" value="UniProtKB-ARBA"/>
</dbReference>
<dbReference type="AlphaFoldDB" id="A0A4Y8ZR68"/>
<dbReference type="SMART" id="SM00052">
    <property type="entry name" value="EAL"/>
    <property type="match status" value="1"/>
</dbReference>
<gene>
    <name evidence="4" type="ORF">E2493_12225</name>
</gene>
<keyword evidence="1" id="KW-0812">Transmembrane</keyword>
<comment type="caution">
    <text evidence="4">The sequence shown here is derived from an EMBL/GenBank/DDBJ whole genome shotgun (WGS) entry which is preliminary data.</text>
</comment>
<dbReference type="InterPro" id="IPR043128">
    <property type="entry name" value="Rev_trsase/Diguanyl_cyclase"/>
</dbReference>
<dbReference type="CDD" id="cd01948">
    <property type="entry name" value="EAL"/>
    <property type="match status" value="1"/>
</dbReference>
<evidence type="ECO:0000256" key="1">
    <source>
        <dbReference type="SAM" id="Phobius"/>
    </source>
</evidence>
<dbReference type="InterPro" id="IPR001633">
    <property type="entry name" value="EAL_dom"/>
</dbReference>
<dbReference type="CDD" id="cd01949">
    <property type="entry name" value="GGDEF"/>
    <property type="match status" value="1"/>
</dbReference>
<dbReference type="EMBL" id="SPDV01000021">
    <property type="protein sequence ID" value="TFI57957.1"/>
    <property type="molecule type" value="Genomic_DNA"/>
</dbReference>
<protein>
    <submittedName>
        <fullName evidence="4">EAL domain-containing protein</fullName>
    </submittedName>
</protein>